<reference evidence="2" key="2">
    <citation type="submission" date="2016-10" db="EMBL/GenBank/DDBJ databases">
        <title>Complete mitochondrial genomes of 50 helminths species.</title>
        <authorList>
            <person name="Kikuchi T."/>
            <person name="Holroyd N."/>
            <person name="Berriman M."/>
        </authorList>
    </citation>
    <scope>NUCLEOTIDE SEQUENCE</scope>
</reference>
<feature type="transmembrane region" description="Helical" evidence="1">
    <location>
        <begin position="125"/>
        <end position="146"/>
    </location>
</feature>
<feature type="transmembrane region" description="Helical" evidence="1">
    <location>
        <begin position="28"/>
        <end position="46"/>
    </location>
</feature>
<accession>A0A1E1GI04</accession>
<dbReference type="AlphaFoldDB" id="A0A1E1GI04"/>
<dbReference type="EMBL" id="AP017665">
    <property type="protein sequence ID" value="BAV82505.1"/>
    <property type="molecule type" value="Genomic_DNA"/>
</dbReference>
<protein>
    <submittedName>
        <fullName evidence="2">NADH dehydrogenase subunit 6</fullName>
    </submittedName>
</protein>
<evidence type="ECO:0000313" key="2">
    <source>
        <dbReference type="EMBL" id="BAV82505.1"/>
    </source>
</evidence>
<feature type="transmembrane region" description="Helical" evidence="1">
    <location>
        <begin position="52"/>
        <end position="72"/>
    </location>
</feature>
<keyword evidence="2" id="KW-0496">Mitochondrion</keyword>
<name>A0A1E1GI04_HYMMI</name>
<feature type="transmembrane region" description="Helical" evidence="1">
    <location>
        <begin position="6"/>
        <end position="21"/>
    </location>
</feature>
<sequence length="152" mass="17595">MLCVSILLGFYFFVLILFSLISHPVYYCGFLVVNSLISSLICYYIFGFSWYSLIFCLIYVGGVYILFVFVSVHSPNNSFNIYISLNEIFVILLVLVFFIFGSILVYGSLFIEFSSFLCTLFEGNFYIIMCLTLLFGFALLSIIMSVKFNYYR</sequence>
<dbReference type="EMBL" id="LC102493">
    <property type="protein sequence ID" value="BBB87195.1"/>
    <property type="molecule type" value="Genomic_DNA"/>
</dbReference>
<keyword evidence="1" id="KW-0812">Transmembrane</keyword>
<gene>
    <name evidence="2" type="primary">ND6</name>
    <name evidence="3" type="synonym">nad6</name>
</gene>
<evidence type="ECO:0000313" key="3">
    <source>
        <dbReference type="EMBL" id="BBB87195.1"/>
    </source>
</evidence>
<reference evidence="3" key="1">
    <citation type="submission" date="2015-12" db="EMBL/GenBank/DDBJ databases">
        <title>Mitochondrial genomes of cyclophyllidean cestodes.</title>
        <authorList>
            <person name="Nakao M."/>
        </authorList>
    </citation>
    <scope>NUCLEOTIDE SEQUENCE</scope>
</reference>
<feature type="transmembrane region" description="Helical" evidence="1">
    <location>
        <begin position="84"/>
        <end position="105"/>
    </location>
</feature>
<organism evidence="2">
    <name type="scientific">Hymenolepis microstoma</name>
    <name type="common">Rodent tapeworm</name>
    <name type="synonym">Rodentolepis microstoma</name>
    <dbReference type="NCBI Taxonomy" id="85433"/>
    <lineage>
        <taxon>Eukaryota</taxon>
        <taxon>Metazoa</taxon>
        <taxon>Spiralia</taxon>
        <taxon>Lophotrochozoa</taxon>
        <taxon>Platyhelminthes</taxon>
        <taxon>Cestoda</taxon>
        <taxon>Eucestoda</taxon>
        <taxon>Cyclophyllidea</taxon>
        <taxon>Hymenolepididae</taxon>
        <taxon>Hymenolepis</taxon>
    </lineage>
</organism>
<keyword evidence="1" id="KW-1133">Transmembrane helix</keyword>
<keyword evidence="1" id="KW-0472">Membrane</keyword>
<proteinExistence type="predicted"/>
<geneLocation type="mitochondrion" evidence="2"/>
<evidence type="ECO:0000256" key="1">
    <source>
        <dbReference type="SAM" id="Phobius"/>
    </source>
</evidence>